<organism evidence="2 3">
    <name type="scientific">Candidatus Protofrankia californiensis</name>
    <dbReference type="NCBI Taxonomy" id="1839754"/>
    <lineage>
        <taxon>Bacteria</taxon>
        <taxon>Bacillati</taxon>
        <taxon>Actinomycetota</taxon>
        <taxon>Actinomycetes</taxon>
        <taxon>Frankiales</taxon>
        <taxon>Frankiaceae</taxon>
        <taxon>Protofrankia</taxon>
    </lineage>
</organism>
<evidence type="ECO:0000313" key="2">
    <source>
        <dbReference type="EMBL" id="SBW22547.1"/>
    </source>
</evidence>
<reference evidence="3" key="1">
    <citation type="submission" date="2016-02" db="EMBL/GenBank/DDBJ databases">
        <authorList>
            <person name="Wibberg D."/>
        </authorList>
    </citation>
    <scope>NUCLEOTIDE SEQUENCE [LARGE SCALE GENOMIC DNA]</scope>
</reference>
<proteinExistence type="predicted"/>
<gene>
    <name evidence="2" type="ORF">FDG2_2798</name>
</gene>
<keyword evidence="3" id="KW-1185">Reference proteome</keyword>
<sequence>MCGSAWTAPRCRYAVPGQGAWAAARSCPGRREEHREDDHISDGQGRLLWSGADRPGRINDQTAMRSEGIADQFRCHPQVQAEIDEGYRGLAGEFPDQVSALPPRLTQNASLGDRHAHTEARRR</sequence>
<feature type="compositionally biased region" description="Basic and acidic residues" evidence="1">
    <location>
        <begin position="31"/>
        <end position="41"/>
    </location>
</feature>
<feature type="region of interest" description="Disordered" evidence="1">
    <location>
        <begin position="31"/>
        <end position="56"/>
    </location>
</feature>
<protein>
    <recommendedName>
        <fullName evidence="4">DDE Tnp4 domain-containing protein</fullName>
    </recommendedName>
</protein>
<dbReference type="Proteomes" id="UP000199013">
    <property type="component" value="Unassembled WGS sequence"/>
</dbReference>
<feature type="compositionally biased region" description="Basic and acidic residues" evidence="1">
    <location>
        <begin position="112"/>
        <end position="123"/>
    </location>
</feature>
<evidence type="ECO:0008006" key="4">
    <source>
        <dbReference type="Google" id="ProtNLM"/>
    </source>
</evidence>
<feature type="region of interest" description="Disordered" evidence="1">
    <location>
        <begin position="94"/>
        <end position="123"/>
    </location>
</feature>
<dbReference type="AlphaFoldDB" id="A0A1C3NYC9"/>
<evidence type="ECO:0000256" key="1">
    <source>
        <dbReference type="SAM" id="MobiDB-lite"/>
    </source>
</evidence>
<dbReference type="EMBL" id="FLUV01001189">
    <property type="protein sequence ID" value="SBW22547.1"/>
    <property type="molecule type" value="Genomic_DNA"/>
</dbReference>
<evidence type="ECO:0000313" key="3">
    <source>
        <dbReference type="Proteomes" id="UP000199013"/>
    </source>
</evidence>
<name>A0A1C3NYC9_9ACTN</name>
<accession>A0A1C3NYC9</accession>